<dbReference type="AlphaFoldDB" id="A0A5M6IXV2"/>
<accession>A0A5M6IXV2</accession>
<gene>
    <name evidence="1" type="ORF">F1189_08620</name>
</gene>
<organism evidence="1 2">
    <name type="scientific">Rhodovastum atsumiense</name>
    <dbReference type="NCBI Taxonomy" id="504468"/>
    <lineage>
        <taxon>Bacteria</taxon>
        <taxon>Pseudomonadati</taxon>
        <taxon>Pseudomonadota</taxon>
        <taxon>Alphaproteobacteria</taxon>
        <taxon>Acetobacterales</taxon>
        <taxon>Acetobacteraceae</taxon>
        <taxon>Rhodovastum</taxon>
    </lineage>
</organism>
<reference evidence="1 2" key="1">
    <citation type="submission" date="2019-09" db="EMBL/GenBank/DDBJ databases">
        <title>Genome sequence of Rhodovastum atsumiense, a diverse member of the Acetobacteraceae family of non-sulfur purple photosynthetic bacteria.</title>
        <authorList>
            <person name="Meyer T."/>
            <person name="Kyndt J."/>
        </authorList>
    </citation>
    <scope>NUCLEOTIDE SEQUENCE [LARGE SCALE GENOMIC DNA]</scope>
    <source>
        <strain evidence="1 2">DSM 21279</strain>
    </source>
</reference>
<evidence type="ECO:0000313" key="1">
    <source>
        <dbReference type="EMBL" id="KAA5612789.1"/>
    </source>
</evidence>
<evidence type="ECO:0000313" key="2">
    <source>
        <dbReference type="Proteomes" id="UP000325255"/>
    </source>
</evidence>
<proteinExistence type="predicted"/>
<sequence length="424" mass="45101">MVRKLQHGFERIKWQGGLPAFAGRQETMCTSPDSTSDKHGPGTETHPALALFMVNYDTNVPWGHGRHDTELWATDGTTAGTRLVKDINPGVSSPRYVSKIVDLGTGTALFVMYQGAGRSELWATDGTTAGTRMVRNVNPSTSEASLSSTLGDSGDNIVPLDNGTALVEVWHCNGTELWATNGTACGTHPVKIINQYPFPKSAHLAPVSGGRALFWNQEGGHDARPWITDGTAAGTHVVVQAPDYIPHPIEENRPPGVRPTIDFGGDSDFIPLGNGTALFWMTDGVHGWEPWASDRTTAGAHMLADIWPGTVGSLPMSFQLVGSRTLFWADDPTDGFTPWVSDGTGAGTHRLADIARTSDFITPDFIPIGNGLVLFNGEEPTGKVQTWVSDGTSAGTHLLKGTQSGASVPYNDTAVPSLAPGALH</sequence>
<dbReference type="RefSeq" id="WP_150040322.1">
    <property type="nucleotide sequence ID" value="NZ_OW485601.1"/>
</dbReference>
<dbReference type="EMBL" id="VWPK01000010">
    <property type="protein sequence ID" value="KAA5612789.1"/>
    <property type="molecule type" value="Genomic_DNA"/>
</dbReference>
<dbReference type="Proteomes" id="UP000325255">
    <property type="component" value="Unassembled WGS sequence"/>
</dbReference>
<name>A0A5M6IXV2_9PROT</name>
<dbReference type="OrthoDB" id="5242130at2"/>
<protein>
    <submittedName>
        <fullName evidence="1">Uncharacterized protein</fullName>
    </submittedName>
</protein>
<comment type="caution">
    <text evidence="1">The sequence shown here is derived from an EMBL/GenBank/DDBJ whole genome shotgun (WGS) entry which is preliminary data.</text>
</comment>
<keyword evidence="2" id="KW-1185">Reference proteome</keyword>